<feature type="transmembrane region" description="Helical" evidence="8">
    <location>
        <begin position="36"/>
        <end position="56"/>
    </location>
</feature>
<comment type="similarity">
    <text evidence="2">Belongs to the auxin efflux carrier (TC 2.A.69) family.</text>
</comment>
<evidence type="ECO:0000313" key="9">
    <source>
        <dbReference type="EMBL" id="XAU14692.1"/>
    </source>
</evidence>
<comment type="subcellular location">
    <subcellularLocation>
        <location evidence="1">Cell membrane</location>
        <topology evidence="1">Multi-pass membrane protein</topology>
    </subcellularLocation>
</comment>
<keyword evidence="4" id="KW-1003">Cell membrane</keyword>
<protein>
    <submittedName>
        <fullName evidence="9">AEC family transporter</fullName>
    </submittedName>
</protein>
<evidence type="ECO:0000256" key="5">
    <source>
        <dbReference type="ARBA" id="ARBA00022692"/>
    </source>
</evidence>
<feature type="transmembrane region" description="Helical" evidence="8">
    <location>
        <begin position="231"/>
        <end position="255"/>
    </location>
</feature>
<feature type="transmembrane region" description="Helical" evidence="8">
    <location>
        <begin position="261"/>
        <end position="282"/>
    </location>
</feature>
<feature type="transmembrane region" description="Helical" evidence="8">
    <location>
        <begin position="62"/>
        <end position="85"/>
    </location>
</feature>
<keyword evidence="5 8" id="KW-0812">Transmembrane</keyword>
<name>A0ABZ3HBD1_9BACT</name>
<evidence type="ECO:0000256" key="8">
    <source>
        <dbReference type="SAM" id="Phobius"/>
    </source>
</evidence>
<reference evidence="9 10" key="1">
    <citation type="submission" date="2024-03" db="EMBL/GenBank/DDBJ databases">
        <title>Sulfurimonas sp. HSL3-1.</title>
        <authorList>
            <person name="Wang S."/>
        </authorList>
    </citation>
    <scope>NUCLEOTIDE SEQUENCE [LARGE SCALE GENOMIC DNA]</scope>
    <source>
        <strain evidence="9 10">HSL3-1</strain>
    </source>
</reference>
<feature type="transmembrane region" description="Helical" evidence="8">
    <location>
        <begin position="205"/>
        <end position="224"/>
    </location>
</feature>
<keyword evidence="6 8" id="KW-1133">Transmembrane helix</keyword>
<feature type="transmembrane region" description="Helical" evidence="8">
    <location>
        <begin position="174"/>
        <end position="199"/>
    </location>
</feature>
<organism evidence="9 10">
    <name type="scientific">Sulfurimonas diazotrophicus</name>
    <dbReference type="NCBI Taxonomy" id="3131939"/>
    <lineage>
        <taxon>Bacteria</taxon>
        <taxon>Pseudomonadati</taxon>
        <taxon>Campylobacterota</taxon>
        <taxon>Epsilonproteobacteria</taxon>
        <taxon>Campylobacterales</taxon>
        <taxon>Sulfurimonadaceae</taxon>
        <taxon>Sulfurimonas</taxon>
    </lineage>
</organism>
<evidence type="ECO:0000313" key="10">
    <source>
        <dbReference type="Proteomes" id="UP001447842"/>
    </source>
</evidence>
<dbReference type="PANTHER" id="PTHR36838:SF3">
    <property type="entry name" value="TRANSPORTER AUXIN EFFLUX CARRIER EC FAMILY"/>
    <property type="match status" value="1"/>
</dbReference>
<dbReference type="InterPro" id="IPR038770">
    <property type="entry name" value="Na+/solute_symporter_sf"/>
</dbReference>
<keyword evidence="10" id="KW-1185">Reference proteome</keyword>
<dbReference type="Pfam" id="PF03547">
    <property type="entry name" value="Mem_trans"/>
    <property type="match status" value="2"/>
</dbReference>
<dbReference type="RefSeq" id="WP_345972357.1">
    <property type="nucleotide sequence ID" value="NZ_CP147920.1"/>
</dbReference>
<accession>A0ABZ3HBD1</accession>
<feature type="transmembrane region" description="Helical" evidence="8">
    <location>
        <begin position="294"/>
        <end position="314"/>
    </location>
</feature>
<evidence type="ECO:0000256" key="2">
    <source>
        <dbReference type="ARBA" id="ARBA00010145"/>
    </source>
</evidence>
<feature type="transmembrane region" description="Helical" evidence="8">
    <location>
        <begin position="6"/>
        <end position="24"/>
    </location>
</feature>
<evidence type="ECO:0000256" key="6">
    <source>
        <dbReference type="ARBA" id="ARBA00022989"/>
    </source>
</evidence>
<gene>
    <name evidence="9" type="ORF">WCY31_10625</name>
</gene>
<dbReference type="EMBL" id="CP147920">
    <property type="protein sequence ID" value="XAU14692.1"/>
    <property type="molecule type" value="Genomic_DNA"/>
</dbReference>
<evidence type="ECO:0000256" key="1">
    <source>
        <dbReference type="ARBA" id="ARBA00004651"/>
    </source>
</evidence>
<dbReference type="Proteomes" id="UP001447842">
    <property type="component" value="Chromosome"/>
</dbReference>
<keyword evidence="7 8" id="KW-0472">Membrane</keyword>
<evidence type="ECO:0000256" key="7">
    <source>
        <dbReference type="ARBA" id="ARBA00023136"/>
    </source>
</evidence>
<proteinExistence type="inferred from homology"/>
<sequence>MDIYVHTLSSMLVLTCIILLVAYLRRSGMFSPDHGTLFASLITQLTLPALIFYALSHAALEWKYLLVTGLMMAGEMLLFMLAWGVSSVMGLSAPKTGSFILAAVFGSSTLLGYALVAELFGKNAEAMAEASLVSELGVGLPLFTLGAMIAMHYGGKKASGSGGAGALAFFRSPIFIAIAAGSAWSVAGLPVTGMAVLPLFDAVQIVAKANTLLVTLLVGVSLGFDRLREIAGIAAAVLVLKLVASPLLIALPAHYVALEAWQLQVLVIESAMPSAMLSVAFAKRYGCDVALASKLVFATLLGSMVTVTVMMRLLG</sequence>
<dbReference type="PANTHER" id="PTHR36838">
    <property type="entry name" value="AUXIN EFFLUX CARRIER FAMILY PROTEIN"/>
    <property type="match status" value="1"/>
</dbReference>
<evidence type="ECO:0000256" key="3">
    <source>
        <dbReference type="ARBA" id="ARBA00022448"/>
    </source>
</evidence>
<dbReference type="Gene3D" id="1.20.1530.20">
    <property type="match status" value="1"/>
</dbReference>
<evidence type="ECO:0000256" key="4">
    <source>
        <dbReference type="ARBA" id="ARBA00022475"/>
    </source>
</evidence>
<keyword evidence="3" id="KW-0813">Transport</keyword>
<dbReference type="InterPro" id="IPR004776">
    <property type="entry name" value="Mem_transp_PIN-like"/>
</dbReference>
<feature type="transmembrane region" description="Helical" evidence="8">
    <location>
        <begin position="136"/>
        <end position="153"/>
    </location>
</feature>
<feature type="transmembrane region" description="Helical" evidence="8">
    <location>
        <begin position="97"/>
        <end position="116"/>
    </location>
</feature>